<dbReference type="AlphaFoldDB" id="X1FE09"/>
<dbReference type="EMBL" id="BARU01011332">
    <property type="protein sequence ID" value="GAH43876.1"/>
    <property type="molecule type" value="Genomic_DNA"/>
</dbReference>
<accession>X1FE09</accession>
<name>X1FE09_9ZZZZ</name>
<organism evidence="1">
    <name type="scientific">marine sediment metagenome</name>
    <dbReference type="NCBI Taxonomy" id="412755"/>
    <lineage>
        <taxon>unclassified sequences</taxon>
        <taxon>metagenomes</taxon>
        <taxon>ecological metagenomes</taxon>
    </lineage>
</organism>
<sequence>MNGKAESSIEVRVKVRRFRRYKGYSDLAQTYCCSSTPCYYVIFPEIGYEGYFAKYDVEVKRKGEDE</sequence>
<protein>
    <submittedName>
        <fullName evidence="1">Uncharacterized protein</fullName>
    </submittedName>
</protein>
<comment type="caution">
    <text evidence="1">The sequence shown here is derived from an EMBL/GenBank/DDBJ whole genome shotgun (WGS) entry which is preliminary data.</text>
</comment>
<proteinExistence type="predicted"/>
<reference evidence="1" key="1">
    <citation type="journal article" date="2014" name="Front. Microbiol.">
        <title>High frequency of phylogenetically diverse reductive dehalogenase-homologous genes in deep subseafloor sedimentary metagenomes.</title>
        <authorList>
            <person name="Kawai M."/>
            <person name="Futagami T."/>
            <person name="Toyoda A."/>
            <person name="Takaki Y."/>
            <person name="Nishi S."/>
            <person name="Hori S."/>
            <person name="Arai W."/>
            <person name="Tsubouchi T."/>
            <person name="Morono Y."/>
            <person name="Uchiyama I."/>
            <person name="Ito T."/>
            <person name="Fujiyama A."/>
            <person name="Inagaki F."/>
            <person name="Takami H."/>
        </authorList>
    </citation>
    <scope>NUCLEOTIDE SEQUENCE</scope>
    <source>
        <strain evidence="1">Expedition CK06-06</strain>
    </source>
</reference>
<evidence type="ECO:0000313" key="1">
    <source>
        <dbReference type="EMBL" id="GAH43876.1"/>
    </source>
</evidence>
<gene>
    <name evidence="1" type="ORF">S03H2_21318</name>
</gene>